<dbReference type="AlphaFoldDB" id="A0A1I2G021"/>
<dbReference type="GO" id="GO:0016758">
    <property type="term" value="F:hexosyltransferase activity"/>
    <property type="evidence" value="ECO:0007669"/>
    <property type="project" value="TreeGrafter"/>
</dbReference>
<feature type="domain" description="Glycosyltransferase subfamily 4-like N-terminal" evidence="2">
    <location>
        <begin position="13"/>
        <end position="171"/>
    </location>
</feature>
<dbReference type="InterPro" id="IPR028098">
    <property type="entry name" value="Glyco_trans_4-like_N"/>
</dbReference>
<evidence type="ECO:0000313" key="3">
    <source>
        <dbReference type="EMBL" id="SFF10995.1"/>
    </source>
</evidence>
<dbReference type="Pfam" id="PF00534">
    <property type="entry name" value="Glycos_transf_1"/>
    <property type="match status" value="1"/>
</dbReference>
<dbReference type="EMBL" id="FONY01000016">
    <property type="protein sequence ID" value="SFF10995.1"/>
    <property type="molecule type" value="Genomic_DNA"/>
</dbReference>
<accession>A0A1I2G021</accession>
<protein>
    <submittedName>
        <fullName evidence="3">Glycosyltransferase involved in cell wall bisynthesis</fullName>
    </submittedName>
</protein>
<proteinExistence type="predicted"/>
<keyword evidence="4" id="KW-1185">Reference proteome</keyword>
<evidence type="ECO:0000259" key="2">
    <source>
        <dbReference type="Pfam" id="PF13439"/>
    </source>
</evidence>
<name>A0A1I2G021_9BACT</name>
<keyword evidence="3" id="KW-0808">Transferase</keyword>
<sequence>MSNLAFLCNSNSWGGLEMNILKMLKWIQSEGKQVILFCPPYSKIAHQAQQAGIAVYPFKQKIKFIDFSAAYRIVKTLKSLKIRYLFLSQSNEIATGVMVKLWVGKEHGLRLIYFQQMMIGIKKKDWLHNFMYQKLDSWIVPLPTVVENVLRYTQLPNEKIELIPLCIETERFIHKKYTKAEARKMFRLPEEGLIVGIVGRIDRQKGQDFLIKALHIIKQKGISFYVAFFGEETKGEEGTYLPYLQSLVHELGLEDLVFFKPFVEDTSLAYACLDVFVMASWQETFGMVTIEAMATGLPVVGAYSGGTKDLIKEYQNGLFFDAKSPDSLALQLIKLIKSNKLRDVLASNALESVKSQFSHNVFLNNMSFLIKKLQ</sequence>
<dbReference type="SUPFAM" id="SSF53756">
    <property type="entry name" value="UDP-Glycosyltransferase/glycogen phosphorylase"/>
    <property type="match status" value="1"/>
</dbReference>
<organism evidence="3 4">
    <name type="scientific">Thermoflexibacter ruber</name>
    <dbReference type="NCBI Taxonomy" id="1003"/>
    <lineage>
        <taxon>Bacteria</taxon>
        <taxon>Pseudomonadati</taxon>
        <taxon>Bacteroidota</taxon>
        <taxon>Cytophagia</taxon>
        <taxon>Cytophagales</taxon>
        <taxon>Thermoflexibacteraceae</taxon>
        <taxon>Thermoflexibacter</taxon>
    </lineage>
</organism>
<dbReference type="STRING" id="1003.SAMN04488541_101628"/>
<dbReference type="InterPro" id="IPR050194">
    <property type="entry name" value="Glycosyltransferase_grp1"/>
</dbReference>
<dbReference type="OrthoDB" id="9806653at2"/>
<dbReference type="InterPro" id="IPR001296">
    <property type="entry name" value="Glyco_trans_1"/>
</dbReference>
<evidence type="ECO:0000259" key="1">
    <source>
        <dbReference type="Pfam" id="PF00534"/>
    </source>
</evidence>
<gene>
    <name evidence="3" type="ORF">SAMN04488541_101628</name>
</gene>
<reference evidence="3 4" key="1">
    <citation type="submission" date="2016-10" db="EMBL/GenBank/DDBJ databases">
        <authorList>
            <person name="de Groot N.N."/>
        </authorList>
    </citation>
    <scope>NUCLEOTIDE SEQUENCE [LARGE SCALE GENOMIC DNA]</scope>
    <source>
        <strain>GEY</strain>
        <strain evidence="4">DSM 9560</strain>
    </source>
</reference>
<dbReference type="PANTHER" id="PTHR45947">
    <property type="entry name" value="SULFOQUINOVOSYL TRANSFERASE SQD2"/>
    <property type="match status" value="1"/>
</dbReference>
<dbReference type="Proteomes" id="UP000199513">
    <property type="component" value="Unassembled WGS sequence"/>
</dbReference>
<dbReference type="CDD" id="cd03801">
    <property type="entry name" value="GT4_PimA-like"/>
    <property type="match status" value="1"/>
</dbReference>
<dbReference type="PANTHER" id="PTHR45947:SF3">
    <property type="entry name" value="SULFOQUINOVOSYL TRANSFERASE SQD2"/>
    <property type="match status" value="1"/>
</dbReference>
<dbReference type="Pfam" id="PF13439">
    <property type="entry name" value="Glyco_transf_4"/>
    <property type="match status" value="1"/>
</dbReference>
<dbReference type="Gene3D" id="3.40.50.2000">
    <property type="entry name" value="Glycogen Phosphorylase B"/>
    <property type="match status" value="2"/>
</dbReference>
<evidence type="ECO:0000313" key="4">
    <source>
        <dbReference type="Proteomes" id="UP000199513"/>
    </source>
</evidence>
<dbReference type="RefSeq" id="WP_091544806.1">
    <property type="nucleotide sequence ID" value="NZ_FONY01000016.1"/>
</dbReference>
<feature type="domain" description="Glycosyl transferase family 1" evidence="1">
    <location>
        <begin position="180"/>
        <end position="349"/>
    </location>
</feature>